<dbReference type="PANTHER" id="PTHR12213">
    <property type="entry name" value="CORRINOID ADENOSYLTRANSFERASE"/>
    <property type="match status" value="1"/>
</dbReference>
<dbReference type="Gene3D" id="1.20.1200.10">
    <property type="entry name" value="Cobalamin adenosyltransferase-like"/>
    <property type="match status" value="1"/>
</dbReference>
<dbReference type="GO" id="GO:0009236">
    <property type="term" value="P:cobalamin biosynthetic process"/>
    <property type="evidence" value="ECO:0007669"/>
    <property type="project" value="UniProtKB-UniRule"/>
</dbReference>
<evidence type="ECO:0000256" key="5">
    <source>
        <dbReference type="ARBA" id="ARBA00022840"/>
    </source>
</evidence>
<sequence>MKIYTKTGDKGETSLLGGTRVYKSHLRIDAYGTIDELNAHLGLLRDQEVNKKRAKELYFIQDRLFVIGALLASDPEKGQIKKPGFSAGDIAFLEREIDSMETSLPPLSNFIMPGGHPVVSMAHIARTVCRRAERCIVLLNEASFVESLILEFVNRLSDYLFVLGRQLAVELNIKEITWHPGD</sequence>
<dbReference type="InterPro" id="IPR029499">
    <property type="entry name" value="PduO-typ"/>
</dbReference>
<dbReference type="PANTHER" id="PTHR12213:SF0">
    <property type="entry name" value="CORRINOID ADENOSYLTRANSFERASE MMAB"/>
    <property type="match status" value="1"/>
</dbReference>
<protein>
    <recommendedName>
        <fullName evidence="6">Corrinoid adenosyltransferase</fullName>
        <ecNumber evidence="6">2.5.1.17</ecNumber>
    </recommendedName>
    <alternativeName>
        <fullName evidence="6">Cob(II)alamin adenosyltransferase</fullName>
    </alternativeName>
    <alternativeName>
        <fullName evidence="6">Cob(II)yrinic acid a,c-diamide adenosyltransferase</fullName>
    </alternativeName>
    <alternativeName>
        <fullName evidence="6">Cobinamide/cobalamin adenosyltransferase</fullName>
    </alternativeName>
</protein>
<dbReference type="GO" id="GO:0005524">
    <property type="term" value="F:ATP binding"/>
    <property type="evidence" value="ECO:0007669"/>
    <property type="project" value="UniProtKB-UniRule"/>
</dbReference>
<evidence type="ECO:0000256" key="1">
    <source>
        <dbReference type="ARBA" id="ARBA00007487"/>
    </source>
</evidence>
<evidence type="ECO:0000259" key="7">
    <source>
        <dbReference type="Pfam" id="PF01923"/>
    </source>
</evidence>
<keyword evidence="3 6" id="KW-0808">Transferase</keyword>
<dbReference type="UniPathway" id="UPA00148">
    <property type="reaction ID" value="UER00233"/>
</dbReference>
<organism evidence="8 9">
    <name type="scientific">Cyclobacterium lianum</name>
    <dbReference type="NCBI Taxonomy" id="388280"/>
    <lineage>
        <taxon>Bacteria</taxon>
        <taxon>Pseudomonadati</taxon>
        <taxon>Bacteroidota</taxon>
        <taxon>Cytophagia</taxon>
        <taxon>Cytophagales</taxon>
        <taxon>Cyclobacteriaceae</taxon>
        <taxon>Cyclobacterium</taxon>
    </lineage>
</organism>
<keyword evidence="5 6" id="KW-0067">ATP-binding</keyword>
<keyword evidence="6" id="KW-0169">Cobalamin biosynthesis</keyword>
<dbReference type="EC" id="2.5.1.17" evidence="6"/>
<comment type="subunit">
    <text evidence="2">Homotrimer.</text>
</comment>
<dbReference type="AlphaFoldDB" id="A0A1M7IZD2"/>
<keyword evidence="9" id="KW-1185">Reference proteome</keyword>
<comment type="similarity">
    <text evidence="1 6">Belongs to the Cob(I)alamin adenosyltransferase family.</text>
</comment>
<dbReference type="STRING" id="388280.SAMN04488057_101527"/>
<accession>A0A1M7IZD2</accession>
<dbReference type="InterPro" id="IPR016030">
    <property type="entry name" value="CblAdoTrfase-like"/>
</dbReference>
<evidence type="ECO:0000256" key="6">
    <source>
        <dbReference type="RuleBase" id="RU366026"/>
    </source>
</evidence>
<dbReference type="InterPro" id="IPR036451">
    <property type="entry name" value="CblAdoTrfase-like_sf"/>
</dbReference>
<dbReference type="RefSeq" id="WP_073091374.1">
    <property type="nucleotide sequence ID" value="NZ_FRCY01000001.1"/>
</dbReference>
<dbReference type="GO" id="GO:0008817">
    <property type="term" value="F:corrinoid adenosyltransferase activity"/>
    <property type="evidence" value="ECO:0007669"/>
    <property type="project" value="UniProtKB-UniRule"/>
</dbReference>
<dbReference type="EMBL" id="FRCY01000001">
    <property type="protein sequence ID" value="SHM46106.1"/>
    <property type="molecule type" value="Genomic_DNA"/>
</dbReference>
<proteinExistence type="inferred from homology"/>
<evidence type="ECO:0000256" key="3">
    <source>
        <dbReference type="ARBA" id="ARBA00022679"/>
    </source>
</evidence>
<evidence type="ECO:0000313" key="9">
    <source>
        <dbReference type="Proteomes" id="UP000184513"/>
    </source>
</evidence>
<dbReference type="Proteomes" id="UP000184513">
    <property type="component" value="Unassembled WGS sequence"/>
</dbReference>
<comment type="catalytic activity">
    <reaction evidence="6">
        <text>2 cob(II)alamin + reduced [electron-transfer flavoprotein] + 2 ATP = 2 adenosylcob(III)alamin + 2 triphosphate + oxidized [electron-transfer flavoprotein] + 3 H(+)</text>
        <dbReference type="Rhea" id="RHEA:28671"/>
        <dbReference type="Rhea" id="RHEA-COMP:10685"/>
        <dbReference type="Rhea" id="RHEA-COMP:10686"/>
        <dbReference type="ChEBI" id="CHEBI:15378"/>
        <dbReference type="ChEBI" id="CHEBI:16304"/>
        <dbReference type="ChEBI" id="CHEBI:18036"/>
        <dbReference type="ChEBI" id="CHEBI:18408"/>
        <dbReference type="ChEBI" id="CHEBI:30616"/>
        <dbReference type="ChEBI" id="CHEBI:57692"/>
        <dbReference type="ChEBI" id="CHEBI:58307"/>
        <dbReference type="EC" id="2.5.1.17"/>
    </reaction>
</comment>
<reference evidence="8 9" key="1">
    <citation type="submission" date="2016-11" db="EMBL/GenBank/DDBJ databases">
        <authorList>
            <person name="Jaros S."/>
            <person name="Januszkiewicz K."/>
            <person name="Wedrychowicz H."/>
        </authorList>
    </citation>
    <scope>NUCLEOTIDE SEQUENCE [LARGE SCALE GENOMIC DNA]</scope>
    <source>
        <strain evidence="8 9">CGMCC 1.6102</strain>
    </source>
</reference>
<evidence type="ECO:0000313" key="8">
    <source>
        <dbReference type="EMBL" id="SHM46106.1"/>
    </source>
</evidence>
<keyword evidence="4 6" id="KW-0547">Nucleotide-binding</keyword>
<evidence type="ECO:0000256" key="4">
    <source>
        <dbReference type="ARBA" id="ARBA00022741"/>
    </source>
</evidence>
<dbReference type="FunFam" id="1.20.1200.10:FF:000001">
    <property type="entry name" value="Cob(I)yrinic acid a,c-diamide adenosyltransferase"/>
    <property type="match status" value="1"/>
</dbReference>
<name>A0A1M7IZD2_9BACT</name>
<gene>
    <name evidence="8" type="ORF">SAMN04488057_101527</name>
</gene>
<dbReference type="SUPFAM" id="SSF89028">
    <property type="entry name" value="Cobalamin adenosyltransferase-like"/>
    <property type="match status" value="1"/>
</dbReference>
<feature type="domain" description="Cobalamin adenosyltransferase-like" evidence="7">
    <location>
        <begin position="3"/>
        <end position="166"/>
    </location>
</feature>
<comment type="catalytic activity">
    <reaction evidence="6">
        <text>2 cob(II)yrinate a,c diamide + reduced [electron-transfer flavoprotein] + 2 ATP = 2 adenosylcob(III)yrinate a,c-diamide + 2 triphosphate + oxidized [electron-transfer flavoprotein] + 3 H(+)</text>
        <dbReference type="Rhea" id="RHEA:11528"/>
        <dbReference type="Rhea" id="RHEA-COMP:10685"/>
        <dbReference type="Rhea" id="RHEA-COMP:10686"/>
        <dbReference type="ChEBI" id="CHEBI:15378"/>
        <dbReference type="ChEBI" id="CHEBI:18036"/>
        <dbReference type="ChEBI" id="CHEBI:30616"/>
        <dbReference type="ChEBI" id="CHEBI:57692"/>
        <dbReference type="ChEBI" id="CHEBI:58307"/>
        <dbReference type="ChEBI" id="CHEBI:58503"/>
        <dbReference type="ChEBI" id="CHEBI:58537"/>
        <dbReference type="EC" id="2.5.1.17"/>
    </reaction>
</comment>
<dbReference type="Pfam" id="PF01923">
    <property type="entry name" value="Cob_adeno_trans"/>
    <property type="match status" value="1"/>
</dbReference>
<dbReference type="NCBIfam" id="TIGR00636">
    <property type="entry name" value="PduO_Nterm"/>
    <property type="match status" value="1"/>
</dbReference>
<dbReference type="OrthoDB" id="9778896at2"/>
<evidence type="ECO:0000256" key="2">
    <source>
        <dbReference type="ARBA" id="ARBA00011233"/>
    </source>
</evidence>
<comment type="pathway">
    <text evidence="6">Cofactor biosynthesis; adenosylcobalamin biosynthesis; adenosylcobalamin from cob(II)yrinate a,c-diamide: step 2/7.</text>
</comment>